<sequence length="405" mass="45944">MKNRSKALQQAEELIKPLALSHVPQESDVDAVIDQWLHALATDSQFYCNPTLAEPKKLKEKTLSLLQEKNLFLSRESFFDEVFSGLKLKPDLDAKFRFIDLFAGIGGVRLGFQHNGGACVFSSEYDKSAQKTYKVNHGEFPFGDITKIDEEGIPEHDVLLAGFPCQPFSNAGVSARNSVGKKHGFLCDTQGTLFFDVMRIIDSKKPKIVFLENVRNLERHDKGRTFQTIKETIEKSGYNFYYKVIDSSSVVPQRRVRCYMVAIRSDISVEFCFPDFHGEPKPLSLILENEVDDIYTISDRLWLGHMNRTKRNIERGTGFTAHTADLDKPSNTIVARYGKDGKECLIPQKNKNPRLLTPRECARLQGFPECFIVPKSRTPAYKQFGNSVVVPIIEEIAKKIIRDAL</sequence>
<comment type="catalytic activity">
    <reaction evidence="5 8">
        <text>a 2'-deoxycytidine in DNA + S-adenosyl-L-methionine = a 5-methyl-2'-deoxycytidine in DNA + S-adenosyl-L-homocysteine + H(+)</text>
        <dbReference type="Rhea" id="RHEA:13681"/>
        <dbReference type="Rhea" id="RHEA-COMP:11369"/>
        <dbReference type="Rhea" id="RHEA-COMP:11370"/>
        <dbReference type="ChEBI" id="CHEBI:15378"/>
        <dbReference type="ChEBI" id="CHEBI:57856"/>
        <dbReference type="ChEBI" id="CHEBI:59789"/>
        <dbReference type="ChEBI" id="CHEBI:85452"/>
        <dbReference type="ChEBI" id="CHEBI:85454"/>
        <dbReference type="EC" id="2.1.1.37"/>
    </reaction>
</comment>
<evidence type="ECO:0000256" key="5">
    <source>
        <dbReference type="ARBA" id="ARBA00047422"/>
    </source>
</evidence>
<dbReference type="Pfam" id="PF00145">
    <property type="entry name" value="DNA_methylase"/>
    <property type="match status" value="1"/>
</dbReference>
<dbReference type="NCBIfam" id="TIGR00675">
    <property type="entry name" value="dcm"/>
    <property type="match status" value="1"/>
</dbReference>
<dbReference type="GO" id="GO:0003886">
    <property type="term" value="F:DNA (cytosine-5-)-methyltransferase activity"/>
    <property type="evidence" value="ECO:0007669"/>
    <property type="project" value="UniProtKB-EC"/>
</dbReference>
<dbReference type="InterPro" id="IPR001525">
    <property type="entry name" value="C5_MeTfrase"/>
</dbReference>
<dbReference type="Proteomes" id="UP000528918">
    <property type="component" value="Unassembled WGS sequence"/>
</dbReference>
<dbReference type="Gene3D" id="3.40.50.150">
    <property type="entry name" value="Vaccinia Virus protein VP39"/>
    <property type="match status" value="1"/>
</dbReference>
<protein>
    <recommendedName>
        <fullName evidence="8">Cytosine-specific methyltransferase</fullName>
        <ecNumber evidence="8">2.1.1.37</ecNumber>
    </recommendedName>
</protein>
<evidence type="ECO:0000256" key="7">
    <source>
        <dbReference type="RuleBase" id="RU000416"/>
    </source>
</evidence>
<keyword evidence="10" id="KW-1185">Reference proteome</keyword>
<dbReference type="InterPro" id="IPR050750">
    <property type="entry name" value="C5-MTase"/>
</dbReference>
<comment type="caution">
    <text evidence="9">The sequence shown here is derived from an EMBL/GenBank/DDBJ whole genome shotgun (WGS) entry which is preliminary data.</text>
</comment>
<keyword evidence="4" id="KW-0680">Restriction system</keyword>
<dbReference type="PANTHER" id="PTHR46098:SF1">
    <property type="entry name" value="TRNA (CYTOSINE(38)-C(5))-METHYLTRANSFERASE"/>
    <property type="match status" value="1"/>
</dbReference>
<dbReference type="CDD" id="cd00315">
    <property type="entry name" value="Cyt_C5_DNA_methylase"/>
    <property type="match status" value="1"/>
</dbReference>
<name>A0ABX2SRJ0_VREZH</name>
<dbReference type="PROSITE" id="PS00094">
    <property type="entry name" value="C5_MTASE_1"/>
    <property type="match status" value="1"/>
</dbReference>
<evidence type="ECO:0000256" key="4">
    <source>
        <dbReference type="ARBA" id="ARBA00022747"/>
    </source>
</evidence>
<keyword evidence="3 6" id="KW-0949">S-adenosyl-L-methionine</keyword>
<dbReference type="InterPro" id="IPR018117">
    <property type="entry name" value="C5_DNA_meth_AS"/>
</dbReference>
<feature type="active site" evidence="6">
    <location>
        <position position="165"/>
    </location>
</feature>
<evidence type="ECO:0000256" key="8">
    <source>
        <dbReference type="RuleBase" id="RU000417"/>
    </source>
</evidence>
<dbReference type="PRINTS" id="PR00105">
    <property type="entry name" value="C5METTRFRASE"/>
</dbReference>
<evidence type="ECO:0000256" key="2">
    <source>
        <dbReference type="ARBA" id="ARBA00022679"/>
    </source>
</evidence>
<organism evidence="9 10">
    <name type="scientific">Vreelandella zhaodongensis</name>
    <name type="common">Halomonas zhaodongensis</name>
    <dbReference type="NCBI Taxonomy" id="1176240"/>
    <lineage>
        <taxon>Bacteria</taxon>
        <taxon>Pseudomonadati</taxon>
        <taxon>Pseudomonadota</taxon>
        <taxon>Gammaproteobacteria</taxon>
        <taxon>Oceanospirillales</taxon>
        <taxon>Halomonadaceae</taxon>
        <taxon>Vreelandella</taxon>
    </lineage>
</organism>
<proteinExistence type="inferred from homology"/>
<accession>A0ABX2SRJ0</accession>
<keyword evidence="1 6" id="KW-0489">Methyltransferase</keyword>
<comment type="similarity">
    <text evidence="6 7">Belongs to the class I-like SAM-binding methyltransferase superfamily. C5-methyltransferase family.</text>
</comment>
<dbReference type="EMBL" id="JACCDD010000002">
    <property type="protein sequence ID" value="NYS44493.1"/>
    <property type="molecule type" value="Genomic_DNA"/>
</dbReference>
<dbReference type="Gene3D" id="3.90.120.30">
    <property type="match status" value="1"/>
</dbReference>
<keyword evidence="2 6" id="KW-0808">Transferase</keyword>
<evidence type="ECO:0000313" key="10">
    <source>
        <dbReference type="Proteomes" id="UP000528918"/>
    </source>
</evidence>
<evidence type="ECO:0000256" key="1">
    <source>
        <dbReference type="ARBA" id="ARBA00022603"/>
    </source>
</evidence>
<evidence type="ECO:0000256" key="6">
    <source>
        <dbReference type="PROSITE-ProRule" id="PRU01016"/>
    </source>
</evidence>
<dbReference type="PANTHER" id="PTHR46098">
    <property type="entry name" value="TRNA (CYTOSINE(38)-C(5))-METHYLTRANSFERASE"/>
    <property type="match status" value="1"/>
</dbReference>
<dbReference type="SUPFAM" id="SSF53335">
    <property type="entry name" value="S-adenosyl-L-methionine-dependent methyltransferases"/>
    <property type="match status" value="1"/>
</dbReference>
<dbReference type="RefSeq" id="WP_179927311.1">
    <property type="nucleotide sequence ID" value="NZ_JACCDD010000002.1"/>
</dbReference>
<dbReference type="InterPro" id="IPR029063">
    <property type="entry name" value="SAM-dependent_MTases_sf"/>
</dbReference>
<evidence type="ECO:0000313" key="9">
    <source>
        <dbReference type="EMBL" id="NYS44493.1"/>
    </source>
</evidence>
<dbReference type="PROSITE" id="PS51679">
    <property type="entry name" value="SAM_MT_C5"/>
    <property type="match status" value="1"/>
</dbReference>
<dbReference type="GO" id="GO:0032259">
    <property type="term" value="P:methylation"/>
    <property type="evidence" value="ECO:0007669"/>
    <property type="project" value="UniProtKB-KW"/>
</dbReference>
<evidence type="ECO:0000256" key="3">
    <source>
        <dbReference type="ARBA" id="ARBA00022691"/>
    </source>
</evidence>
<dbReference type="EC" id="2.1.1.37" evidence="8"/>
<gene>
    <name evidence="9" type="primary">dcm</name>
    <name evidence="9" type="ORF">HZS79_05950</name>
</gene>
<reference evidence="9 10" key="1">
    <citation type="journal article" date="2013" name="Antonie Van Leeuwenhoek">
        <title>Halomonas zhaodongensis sp. nov., a slightly halophilic bacterium isolated from saline-alkaline soils in Zhaodong, China.</title>
        <authorList>
            <person name="Jiang J."/>
            <person name="Pan Y."/>
            <person name="Meng L."/>
            <person name="Hu S."/>
            <person name="Zhang X."/>
            <person name="Hu B."/>
            <person name="Meng J."/>
            <person name="Li C."/>
            <person name="Huang H."/>
            <person name="Wang K."/>
            <person name="Su T."/>
        </authorList>
    </citation>
    <scope>NUCLEOTIDE SEQUENCE [LARGE SCALE GENOMIC DNA]</scope>
    <source>
        <strain evidence="9 10">NEAU-ST10-25</strain>
    </source>
</reference>